<keyword evidence="5" id="KW-0460">Magnesium</keyword>
<accession>A0ABX2V9C6</accession>
<dbReference type="Proteomes" id="UP000078447">
    <property type="component" value="Unassembled WGS sequence"/>
</dbReference>
<name>A0ABX2V9C6_9BACL</name>
<dbReference type="RefSeq" id="WP_028105684.1">
    <property type="nucleotide sequence ID" value="NZ_LVVL01000001.1"/>
</dbReference>
<gene>
    <name evidence="11" type="ORF">A3783_00520</name>
</gene>
<evidence type="ECO:0000256" key="1">
    <source>
        <dbReference type="ARBA" id="ARBA00001946"/>
    </source>
</evidence>
<evidence type="ECO:0000256" key="6">
    <source>
        <dbReference type="ARBA" id="ARBA00023235"/>
    </source>
</evidence>
<dbReference type="PANTHER" id="PTHR46193:SF18">
    <property type="entry name" value="HEXITOL PHOSPHATASE B"/>
    <property type="match status" value="1"/>
</dbReference>
<keyword evidence="4" id="KW-0479">Metal-binding</keyword>
<sequence length="223" mass="24385">MSTPYPQAVIFDLDGVITDSAEHHFLAWQQLGQELSIPFDRQFNETLKGVNRMDSLERILSLGQANDRYSETEKTALAEKKNRYYVESIQHLTPQDVLPGIIDLLKDLRQNKIKIAMASASKNAQFVSERLEVDHYFDHIVDAATVEKSKPHPEVFLKAATAVGVAPTDCVGIEDAAAGVEAIKSAGMRAIAIGDADILNAADLVLTDTSKLSLTTLSGVFSK</sequence>
<dbReference type="InterPro" id="IPR010972">
    <property type="entry name" value="Beta-PGM"/>
</dbReference>
<protein>
    <recommendedName>
        <fullName evidence="10">Beta-phosphoglucomutase</fullName>
        <ecNumber evidence="9">5.4.2.6</ecNumber>
    </recommendedName>
</protein>
<dbReference type="Gene3D" id="1.10.150.240">
    <property type="entry name" value="Putative phosphatase, domain 2"/>
    <property type="match status" value="1"/>
</dbReference>
<dbReference type="InterPro" id="IPR006439">
    <property type="entry name" value="HAD-SF_hydro_IA"/>
</dbReference>
<evidence type="ECO:0000256" key="9">
    <source>
        <dbReference type="ARBA" id="ARBA00044968"/>
    </source>
</evidence>
<comment type="similarity">
    <text evidence="2">Belongs to the HAD-like hydrolase superfamily. CbbY/CbbZ/Gph/YieH family.</text>
</comment>
<keyword evidence="12" id="KW-1185">Reference proteome</keyword>
<dbReference type="NCBIfam" id="TIGR01509">
    <property type="entry name" value="HAD-SF-IA-v3"/>
    <property type="match status" value="1"/>
</dbReference>
<keyword evidence="7" id="KW-0119">Carbohydrate metabolism</keyword>
<proteinExistence type="inferred from homology"/>
<evidence type="ECO:0000313" key="12">
    <source>
        <dbReference type="Proteomes" id="UP000078447"/>
    </source>
</evidence>
<evidence type="ECO:0000256" key="4">
    <source>
        <dbReference type="ARBA" id="ARBA00022723"/>
    </source>
</evidence>
<evidence type="ECO:0000256" key="3">
    <source>
        <dbReference type="ARBA" id="ARBA00022553"/>
    </source>
</evidence>
<dbReference type="PANTHER" id="PTHR46193">
    <property type="entry name" value="6-PHOSPHOGLUCONATE PHOSPHATASE"/>
    <property type="match status" value="1"/>
</dbReference>
<evidence type="ECO:0000256" key="10">
    <source>
        <dbReference type="ARBA" id="ARBA00044991"/>
    </source>
</evidence>
<dbReference type="CDD" id="cd02598">
    <property type="entry name" value="HAD_BPGM"/>
    <property type="match status" value="1"/>
</dbReference>
<evidence type="ECO:0000256" key="7">
    <source>
        <dbReference type="ARBA" id="ARBA00023277"/>
    </source>
</evidence>
<organism evidence="11 12">
    <name type="scientific">Exiguobacterium undae</name>
    <dbReference type="NCBI Taxonomy" id="169177"/>
    <lineage>
        <taxon>Bacteria</taxon>
        <taxon>Bacillati</taxon>
        <taxon>Bacillota</taxon>
        <taxon>Bacilli</taxon>
        <taxon>Bacillales</taxon>
        <taxon>Bacillales Family XII. Incertae Sedis</taxon>
        <taxon>Exiguobacterium</taxon>
    </lineage>
</organism>
<evidence type="ECO:0000256" key="2">
    <source>
        <dbReference type="ARBA" id="ARBA00006171"/>
    </source>
</evidence>
<dbReference type="EC" id="5.4.2.6" evidence="9"/>
<dbReference type="Pfam" id="PF00702">
    <property type="entry name" value="Hydrolase"/>
    <property type="match status" value="1"/>
</dbReference>
<comment type="catalytic activity">
    <reaction evidence="8">
        <text>beta-D-glucose 1-phosphate = beta-D-glucose 6-phosphate</text>
        <dbReference type="Rhea" id="RHEA:20113"/>
        <dbReference type="ChEBI" id="CHEBI:57684"/>
        <dbReference type="ChEBI" id="CHEBI:58247"/>
        <dbReference type="EC" id="5.4.2.6"/>
    </reaction>
</comment>
<dbReference type="SUPFAM" id="SSF56784">
    <property type="entry name" value="HAD-like"/>
    <property type="match status" value="1"/>
</dbReference>
<evidence type="ECO:0000256" key="5">
    <source>
        <dbReference type="ARBA" id="ARBA00022842"/>
    </source>
</evidence>
<evidence type="ECO:0000256" key="8">
    <source>
        <dbReference type="ARBA" id="ARBA00044926"/>
    </source>
</evidence>
<evidence type="ECO:0000313" key="11">
    <source>
        <dbReference type="EMBL" id="OAN14444.1"/>
    </source>
</evidence>
<dbReference type="PRINTS" id="PR00413">
    <property type="entry name" value="HADHALOGNASE"/>
</dbReference>
<dbReference type="InterPro" id="IPR010976">
    <property type="entry name" value="B-phosphoglucomutase_hydrolase"/>
</dbReference>
<reference evidence="11 12" key="1">
    <citation type="submission" date="2016-03" db="EMBL/GenBank/DDBJ databases">
        <authorList>
            <person name="Cho S.-Y."/>
            <person name="Lim S."/>
            <person name="Kim H."/>
            <person name="Soh E.H."/>
            <person name="Moon J.S."/>
        </authorList>
    </citation>
    <scope>NUCLEOTIDE SEQUENCE [LARGE SCALE GENOMIC DNA]</scope>
    <source>
        <strain evidence="11 12">KCTC 3810</strain>
    </source>
</reference>
<comment type="caution">
    <text evidence="11">The sequence shown here is derived from an EMBL/GenBank/DDBJ whole genome shotgun (WGS) entry which is preliminary data.</text>
</comment>
<dbReference type="InterPro" id="IPR051600">
    <property type="entry name" value="Beta-PGM-like"/>
</dbReference>
<dbReference type="NCBIfam" id="TIGR01990">
    <property type="entry name" value="bPGM"/>
    <property type="match status" value="1"/>
</dbReference>
<dbReference type="SFLD" id="SFLDS00003">
    <property type="entry name" value="Haloacid_Dehalogenase"/>
    <property type="match status" value="1"/>
</dbReference>
<dbReference type="SFLD" id="SFLDG01135">
    <property type="entry name" value="C1.5.6:_HAD__Beta-PGM__Phospha"/>
    <property type="match status" value="1"/>
</dbReference>
<dbReference type="InterPro" id="IPR023198">
    <property type="entry name" value="PGP-like_dom2"/>
</dbReference>
<keyword evidence="6" id="KW-0413">Isomerase</keyword>
<dbReference type="Gene3D" id="3.40.50.1000">
    <property type="entry name" value="HAD superfamily/HAD-like"/>
    <property type="match status" value="1"/>
</dbReference>
<dbReference type="SFLD" id="SFLDG01129">
    <property type="entry name" value="C1.5:_HAD__Beta-PGM__Phosphata"/>
    <property type="match status" value="1"/>
</dbReference>
<dbReference type="InterPro" id="IPR036412">
    <property type="entry name" value="HAD-like_sf"/>
</dbReference>
<dbReference type="EMBL" id="LVVL01000001">
    <property type="protein sequence ID" value="OAN14444.1"/>
    <property type="molecule type" value="Genomic_DNA"/>
</dbReference>
<dbReference type="NCBIfam" id="TIGR02009">
    <property type="entry name" value="PGMB-YQAB-SF"/>
    <property type="match status" value="1"/>
</dbReference>
<dbReference type="InterPro" id="IPR023214">
    <property type="entry name" value="HAD_sf"/>
</dbReference>
<keyword evidence="3" id="KW-0597">Phosphoprotein</keyword>
<comment type="cofactor">
    <cofactor evidence="1">
        <name>Mg(2+)</name>
        <dbReference type="ChEBI" id="CHEBI:18420"/>
    </cofactor>
</comment>